<reference evidence="2" key="1">
    <citation type="journal article" date="2016" name="Genome Announc.">
        <title>Draft genome sequences of fungus Aspergillus calidoustus.</title>
        <authorList>
            <person name="Horn F."/>
            <person name="Linde J."/>
            <person name="Mattern D.J."/>
            <person name="Walther G."/>
            <person name="Guthke R."/>
            <person name="Scherlach K."/>
            <person name="Martin K."/>
            <person name="Brakhage A.A."/>
            <person name="Petzke L."/>
            <person name="Valiante V."/>
        </authorList>
    </citation>
    <scope>NUCLEOTIDE SEQUENCE [LARGE SCALE GENOMIC DNA]</scope>
    <source>
        <strain evidence="2">SF006504</strain>
    </source>
</reference>
<sequence>MCATTQGGLFDRLPYELRLQIWENALSDGSTNIMRTSHGINEEISERLYDTLDIHLSPIYDDPWMRVSCRRMHLNWTIKSPTEKNKHTPNPDKCCRDIYDGLLPLPFEKLKLVINIYAPDHRDGAQLLLLWQKVRALVAILNQTPGSKSVEVALRQHGEHTWYWASKVTAGLTTRLADSDLLLILFGKLARLRDFSMTPSTLMMRQHKDIDALITDIDFYFDTELDILRGRAAAMLRLERFATWFSSSWGKLPYEDQTLVTIRRHHGAVATYDSELTKLRLRYNCFDTAQLSAFGKDLYHPIDHDFDWQKWLKAYPKGIPRLSKEWLREKRRKTYRRLRLRQYSANNIADPRQLTQF</sequence>
<dbReference type="OMA" id="WIEIHCK"/>
<keyword evidence="2" id="KW-1185">Reference proteome</keyword>
<proteinExistence type="predicted"/>
<dbReference type="OrthoDB" id="3940621at2759"/>
<dbReference type="AlphaFoldDB" id="A0A0U5FNH3"/>
<evidence type="ECO:0000313" key="1">
    <source>
        <dbReference type="EMBL" id="CEL00843.1"/>
    </source>
</evidence>
<dbReference type="EMBL" id="CDMC01000001">
    <property type="protein sequence ID" value="CEL00843.1"/>
    <property type="molecule type" value="Genomic_DNA"/>
</dbReference>
<dbReference type="Proteomes" id="UP000054771">
    <property type="component" value="Unassembled WGS sequence"/>
</dbReference>
<protein>
    <submittedName>
        <fullName evidence="1">Uncharacterized protein</fullName>
    </submittedName>
</protein>
<evidence type="ECO:0000313" key="2">
    <source>
        <dbReference type="Proteomes" id="UP000054771"/>
    </source>
</evidence>
<accession>A0A0U5FNH3</accession>
<gene>
    <name evidence="1" type="ORF">ASPCAL00438</name>
</gene>
<organism evidence="1 2">
    <name type="scientific">Aspergillus calidoustus</name>
    <dbReference type="NCBI Taxonomy" id="454130"/>
    <lineage>
        <taxon>Eukaryota</taxon>
        <taxon>Fungi</taxon>
        <taxon>Dikarya</taxon>
        <taxon>Ascomycota</taxon>
        <taxon>Pezizomycotina</taxon>
        <taxon>Eurotiomycetes</taxon>
        <taxon>Eurotiomycetidae</taxon>
        <taxon>Eurotiales</taxon>
        <taxon>Aspergillaceae</taxon>
        <taxon>Aspergillus</taxon>
        <taxon>Aspergillus subgen. Nidulantes</taxon>
    </lineage>
</organism>
<dbReference type="STRING" id="454130.A0A0U5FNH3"/>
<name>A0A0U5FNH3_ASPCI</name>